<protein>
    <recommendedName>
        <fullName evidence="4">Autotransporter domain-containing protein</fullName>
    </recommendedName>
</protein>
<feature type="compositionally biased region" description="Basic and acidic residues" evidence="1">
    <location>
        <begin position="1252"/>
        <end position="1263"/>
    </location>
</feature>
<feature type="region of interest" description="Disordered" evidence="1">
    <location>
        <begin position="275"/>
        <end position="323"/>
    </location>
</feature>
<feature type="compositionally biased region" description="Basic and acidic residues" evidence="1">
    <location>
        <begin position="1284"/>
        <end position="1304"/>
    </location>
</feature>
<proteinExistence type="predicted"/>
<reference evidence="2 3" key="1">
    <citation type="submission" date="2014-11" db="EMBL/GenBank/DDBJ databases">
        <title>Pan-genome of Gallibacterium spp.</title>
        <authorList>
            <person name="Kudirkiene E."/>
            <person name="Bojesen A.M."/>
        </authorList>
    </citation>
    <scope>NUCLEOTIDE SEQUENCE [LARGE SCALE GENOMIC DNA]</scope>
    <source>
        <strain evidence="2 3">F150</strain>
    </source>
</reference>
<keyword evidence="3" id="KW-1185">Reference proteome</keyword>
<organism evidence="2 3">
    <name type="scientific">Gallibacterium salpingitidis</name>
    <dbReference type="NCBI Taxonomy" id="505341"/>
    <lineage>
        <taxon>Bacteria</taxon>
        <taxon>Pseudomonadati</taxon>
        <taxon>Pseudomonadota</taxon>
        <taxon>Gammaproteobacteria</taxon>
        <taxon>Pasteurellales</taxon>
        <taxon>Pasteurellaceae</taxon>
        <taxon>Gallibacterium</taxon>
    </lineage>
</organism>
<dbReference type="Proteomes" id="UP000092649">
    <property type="component" value="Unassembled WGS sequence"/>
</dbReference>
<evidence type="ECO:0000313" key="2">
    <source>
        <dbReference type="EMBL" id="OBW92306.1"/>
    </source>
</evidence>
<feature type="region of interest" description="Disordered" evidence="1">
    <location>
        <begin position="191"/>
        <end position="210"/>
    </location>
</feature>
<sequence length="5730" mass="597715">TGTGTNGSTTTGTGTKNTQNNTTASIGSITILNTNVVNHSNVDVKESANIQAGTGASGDNQNVGIGIKSESKNDFKVKAEAEANDKDILASVFNVVNYNSHANTTINSALNATGNIDIQSLNNFENNQIKSNSKIGVGFVDKLLKPLAPIFAKINQVKEIVEKVGEVKDAIVKQDPKEIFGAIKDIVDEQQEEAGGEGNSGKNTNDNSVTGQVKKVINEAIKSMGNKLSGSISFQYVDENNTAEVNINKNVTSTGGNVNILAKTDMKDVFMPVHSTTNNDPEIAKTTAGTTGSTSTTGTTGTATTGTTTGTTGTPGSTKGGSQQEYGASLAVLAATIKNDSKVTIGNGTKIEGQSVAIKGETLNPYDRINRTVEIIDKLKNTIVNILKDKPINDASDAFSIALNKLKTAIDGLKEPDINNFDQFIDDIAGNLKDLGIGLKETGSSLADNFSNIKEEYSKPFLIAFDELVKLNYERFANFIVRAEQSDGKGAKNQETGESAKKLGVSGSFSYTDITNDSNVIIGKNANIVSNGNNGSLDINAITKSELVTFSGNAGINPIPGSQGTAIGANIIYAGQHNNGLALVSEGAKLTGAVVNVNSDNKFMQNNIAFASGKSEGKAFGGLIVIGKGDSNAVAVVDDEAEIKAKDSDTKNEVGIKASNNTIVNNIAAGYRGGEGAAVGIGVGIGLYTNNSIAAIMDIDKDASSSYVVNNSLSEEEKQAVEREASALALVLSRLNNNEQDLLGTSSIINENRGITANKVNIGSTATGLINTIGFTATAASEPKKDDGDRRTTAQKIKDSFTGNLSIAKEKQESAASFIAEFDDLFSLSPSTSTSNSNSSTNSGNSSTSTGNTDPNKTSSATSKIDKVDKTMSGEGNKGSKPNDIVTGKGGSAVNNNNDDLAHNKGNAKPGEAAKSQDGKSNSMNSGSVADSNAQSSQEQAKSQIAGAGSVAVNIIAGQTIALANKALINVVRDTTNTDNKNTVTVNATDNVFIGAWSGGGAYSKSKESNSYGLAGSAAVNSLKRDVGSFIHTSTINNAEKIIAEAVKDGIVASGGLAAAISMAKNTSVAASAAISINLQNSQTSALLINNTINNSGNVPSGNETDITTNAVNKDINVTGGMNISFAKSKYSSATAAGGSIIVSDLQNHIDSGIYGGTYRKIKDINVEGVLATTQVSVGIGVAVSSGTGGGAFQGTVVYNGLSNVVNSVIKGQADISASGTVVVNAHDDKAVLSSDEKDKKKSDYIQFMKDRGIDPTGEDYRSEYSSNESTVDPEEQKNAANQNKDDKQKADKEKYEADGKQKAAEQEYQAELKNAPIGNTIVVGGLTIAGSKGGDAVGASVVVNDIENKMYANIIDANITSKHIGAASSAKSLLVGVAGGIAGGNGKFAAAGSVSWSNVADQAITKVENSTLTANSMDFNAVSNARSISVAGQIGVSKGSAGLGLALAYHALDNQTKVLISDSTLTSQSESGFDLLANALSQSKVIAVGAGVTANLGGAALNGTFAVNEGTNNTEVILDSNNLTNVQSVSATATDESTATVVAGGVTLGAGTAASGAVAINSIGGFSTNSQDENAQRVTAAIRNTTITTVKNPTTITNKETNISRTEILNSKISLNAVDHSKLWTISAGAAGSTGSVALQGVASSSIVNKNVWAGLENSNISAANTEKLAQANVNANAVNESAINGFAIGVAGSAGVAGGIAINVNRIIQHTNAQIIGGDYHINNVELRANGKPEILSATVGAAGSSNAAVAGSFGTNLITNTVNSNIKNAKINALSNVGVLTQSDELIANYAGAVAGSGGAAIGLTVTVNKIDGNTSANVENSDIKAKQNADDIDVITANDGMDGTKFIHAAIEKATFDSSVLNGGRQSSTYNGLVVNSSATHSIASSLVSGGGAGIAAVMGTINVNLIGGSTQAKVINTNVNTGDGTLASDISVKARDYTNAAGFTGTVAGAGIASVGAGSDTNKVERTTEAYFSSKGKTATANKAKNVYVDAFSRQALSTFDLGASGAAGVGATGIVVVNKLNSTTSAKLENVHINYDNLYVKAIHQDGIYVTNAALAGGGSAGFGLNVSVVKQESNVNAEVKNSDLTAETDENQTEVIASHTGELDTVVTAAGVGGAGIAGAVAVNNMKQQVSSTIDNSNINRGTTNVHALNSTTLSTNGGALGAGGFGFGSSISVNTFNDRVSTSIINHSKLNVKDIDIKSENKRNIDQVVINAAAGGIAVGANIMVTNIDADLTDAELKGKLNEVNGRLDGDAKFDVNRSNNESGIYSDISNSTLTASNQIKINAIENSATSMHGGSVAGGGAAFNGAVGILNRHHSTKVNFTDSTLSSGTVVVKAEQANLNGKGTELNLYQGTGGVIAIGAAFGRVTNTGTTQVNVTNTSITSTGDTNIDAKDTSSTAISAYGLTGGAIAAGIIYAAAENSSNVGVNFDTRNSTVAETISTKNLVVNASKENKVTTKVVGGAVGFAGGVGLNAEAKDSGETSIKIQGSKYKFIGESVTFAARSNPIVNLNAGSAAAGMYAGQVTRGFASATGTTEVVVNDDNTFDANNLSFTAETGKQGGTTPNVTAKVVGVSLSGAVGIGVNIAQVETATNTNVTVGRAIYKSISRNAAGQLVGTALNIAAQNYLSRSVDISSLTVGGLFATGNGSALSYGTDNINIAARGGIINGDNINSSVVKSFTLSGYGINKVNALANGDGGGLVDISPLSALSQNRQTTNVTATLGGKWDVKENLTVATTQTDEADLHAESTKAGAAVGGGTKADNRIDGSNTVNIENGSEITAHNFGVNALNNIVTGKNYAYEVEGQVFAIAGVSVPISNSEIGKSSNINIGSGTKIFTTGYQSYNALTNGDLKNKIKGMAVGVIGVQVVKSTNALNIANNINVAENTTLHSKGDFENNATDISFNSSDNIKSDFSSYAETPAGLAAVLYSETQNKLTRSNSVNLLGKVRSSGDLNLLAGKKGNNVSNIAMNLTAEVVNNAVIPLSSKPVVSNQINSSNQVIVGNNVEGVATKDINIYADDGKVTVSKISKAKTWLYTTTDKGEETTPADVSGDAKETKSVNNFAKINGKLISGANNTIDISISGYRVPDMLLLADGEGKDTRGSYTITIKENGVENKNSEWKSSIREYDYNYSTDLINQYNEATKLMNQHSNDVNKTAYLGYLSTRQRLLSTMKKYGLVDEDVSAESTITINPNNVRKYSAVGIDNIFVSGGSINITSNNLIGENKDSSLQANGSPTINVTNNSNAVLTVSNLKVGNAGGAIRFNGEVLDNNALNTIQNKNQDKAQNTTFGKITSIAEGGGIVSIINNSAGNRVVKSAYNSARTDNYKPLGMVIVSGTLTSGEGRNNVNGRITINNNAGDLELAQNSQVLANTVELKATGSIVQNHVKGLLSLGGGTPERAYADYAQQQKEKTEVYKETAEKTSSFTETPILTDGVETGYGPRIAGNNVYLFADVVNLNGIVQSGYDTYTVTLNSLSGSKRQDGKVVISEGGERLRGDGIYNYNIGAVYDPAMDKIKLDDVDAVGGYIEITGSIIATENATLVVSDGGANINIVNNTGKTLELGNIYNNYRQGKIVLNNGWTNTRTEIVKENNTIKQKSININDYVKCLDKCSNWSTKNGNIYDLGSITYNWTEGTENTAKTKYTLQKEGYLFGAFKTDPESIDIRTMEGVSAPIALGVSESGLAPGAYLSNDDTLNTRYRLQSMYTYLNSKLSKAEFEMIKDYWFYRVYEATQYLETGSKRTYIHSVKANYPVTAEFIGQSNGGKIEINSNSTITIKGDIENEKSGALLSINSSKDIIQEVGQLKTNNLSLIAGNNIKNIEVKPSETNVVNLTAESKGSNGNININVIKGFKNNNSLDTKVNIIKLEGKGSTQLTAYSDIYSSDNKTTVTGRKITLESENGSIYGANASSLLKVNAGQYALGGDPLSASINAKAKNDIRLEQTTGNMRVGNITAGNSVYLTAMNGRIVDALPRGKQVESDVTDRLIKGWIDAGLIAGTSEYKGAYKQGLEDAVTDYEDSMRKAFADYAASVQEENEQKEAIQKRQAYKVTQLYDRRIKEIESLSANDDEKRASIEKLDSIFGAIKNDNVSVEAKAALYNDLVEIAKSEQDDQTGLGKLFKEDLRQVKAANESVALSDVSISNEDINRYSIFLETGLMTAEAKANWESKVKDTQAALDSAYISQVSAEVEDLYNRRKAQINEMAAGKDQDEALANLQVFYNNRVKEVNGNRTVQYDLLYQDITSLALSENGSDSSGLGVLLKADILDKKGSSASSISLADIRTYGVTKKDAATVLTTIGGNITKEEALNNQQTLRQYRFTQSHENLASLKGTLLKVVSESDLSNLVSQANQSASDVTAGGSSLQTATNSFINSVKTKDTNYQALVSARDNPQYKWTQDQLLYAISDAMYNKETLSTDSELKRANISAKQVTLTGLGVGIDEAPSDPIAIKGLGNRIDDLKKLANAEVSDVELTKDKSAFIIKGKVPLGIFTDQLNINTTGSNVYVAGRSNENDALAAINIGTIDAGQGDIRILGKAGVYNGLSDAETTNFIGKDLLLEGGEQGNVGAADKPMSLNLKGNLDVRAINAYLINHSSTNPLSFNGAYVVNDLIVDSKTGLGSVAGGLGYINVGKNLTIKTEGDIGEVDNSLRVLANNALITIEGKDGNATPRDVYLLGKSQDHNGILHLGNITANTLIVDSEGNLVLGSSEDETSARKQLNIKDKTALSAEKMVTVSGIVNSEKDLTITSRTGSVQGSANSNINVGNVIVNTAKGIALNQGNHQINIINIHNVPTHDSIDGNVLVKTTADVFTANIDAPVIGNINLENTTGGINVASELVAKIAKNSDGSIIGDRIGNILVTAGKGITSNSSIAADGLVRLESKKGSIDLIGNVESKQADVKLHAQSGDNIEGNINVNGQIKAELGGITAETDHGNIIFGGNILAKNDIIAKVTNIGAITITGNAQSDQDVKAETKAGDIALNGTVTAARDVFTKVETTGAISVTGNTQAGHDVQAQTKDGDIRFAGAITANNDVIATAQEQGAISLEKDVTATNHNIALTTKVGAIDVKGNATAGNDLIANTETGAITITGNAQSGQDVKVETKAGDIVLNGAVTAARDVFTKAETTGAISVTGNTQAGHDVQAQTKGGDIRFAGAITANNDVIATAQEQGAISLEKDVTATNHNIALTTKVGAIDVKGNATAGNDLAANTETGAITITGNAQSGNDIAANTIDGDIAIKGNVRAKRSVVAESTGVGAISVEKDVTAELQDVHLTTNSGNIGVGGNVKAKQDVSTLSQTGDIVILGDVTANNDVTARTVKDGDIVFTGNVSADQDILAHTIEKGDIIFNGNVRTQRSIVANAENTGSVIIRQDIDANKDIVINAHNGNIFFDGNNPNKTEDISAIARTGDIIMTLTGVGDIKDTHRIANGDRAFLKAEQNNISIHHSGVGVVDLYKTEANGVNKTVLADGSAYIEYANGNIVEWILANPKEELVLTNTQVGKLLRLHAQNVNIGEVTQRPGVVGDLTIAPDGYLDDMAITKLNINNIQPNDGNGVSVSRLWAYNAYIHANAAPFTFDQLYILDKATFSNNQTVTRVYGRDPRIEAMPNNFYWIDTHINSPKDSLSAWLAGVNDGRWMNLKFVRGNIQDSTGHLLDLDDNYFVYSQRIPLTDEMTHKTLFDDFGRSFGKNIVGNYYQDFYRYPWTHFIDNKTVTLKSAQEDEIIVAE</sequence>
<accession>A0A1A7NS12</accession>
<feature type="compositionally biased region" description="Polar residues" evidence="1">
    <location>
        <begin position="854"/>
        <end position="863"/>
    </location>
</feature>
<comment type="caution">
    <text evidence="2">The sequence shown here is derived from an EMBL/GenBank/DDBJ whole genome shotgun (WGS) entry which is preliminary data.</text>
</comment>
<evidence type="ECO:0008006" key="4">
    <source>
        <dbReference type="Google" id="ProtNLM"/>
    </source>
</evidence>
<feature type="region of interest" description="Disordered" evidence="1">
    <location>
        <begin position="830"/>
        <end position="941"/>
    </location>
</feature>
<feature type="compositionally biased region" description="Low complexity" evidence="1">
    <location>
        <begin position="285"/>
        <end position="322"/>
    </location>
</feature>
<evidence type="ECO:0000256" key="1">
    <source>
        <dbReference type="SAM" id="MobiDB-lite"/>
    </source>
</evidence>
<evidence type="ECO:0000313" key="3">
    <source>
        <dbReference type="Proteomes" id="UP000092649"/>
    </source>
</evidence>
<dbReference type="PATRIC" id="fig|505341.3.peg.1824"/>
<feature type="region of interest" description="Disordered" evidence="1">
    <location>
        <begin position="1"/>
        <end position="22"/>
    </location>
</feature>
<feature type="non-terminal residue" evidence="2">
    <location>
        <position position="1"/>
    </location>
</feature>
<name>A0A1A7NS12_9PAST</name>
<feature type="region of interest" description="Disordered" evidence="1">
    <location>
        <begin position="1252"/>
        <end position="1304"/>
    </location>
</feature>
<feature type="compositionally biased region" description="Polar residues" evidence="1">
    <location>
        <begin position="200"/>
        <end position="210"/>
    </location>
</feature>
<feature type="compositionally biased region" description="Low complexity" evidence="1">
    <location>
        <begin position="831"/>
        <end position="853"/>
    </location>
</feature>
<feature type="compositionally biased region" description="Polar residues" evidence="1">
    <location>
        <begin position="919"/>
        <end position="941"/>
    </location>
</feature>
<gene>
    <name evidence="2" type="ORF">QS62_09085</name>
</gene>
<dbReference type="EMBL" id="JTJL01000050">
    <property type="protein sequence ID" value="OBW92306.1"/>
    <property type="molecule type" value="Genomic_DNA"/>
</dbReference>